<accession>A0A0G0LBH7</accession>
<dbReference type="AlphaFoldDB" id="A0A0G0LBH7"/>
<comment type="caution">
    <text evidence="1">The sequence shown here is derived from an EMBL/GenBank/DDBJ whole genome shotgun (WGS) entry which is preliminary data.</text>
</comment>
<gene>
    <name evidence="1" type="ORF">UT11_C0027G0003</name>
</gene>
<protein>
    <submittedName>
        <fullName evidence="1">Uncharacterized protein</fullName>
    </submittedName>
</protein>
<sequence length="104" mass="12459">MRSTFYDNLITTTPIMAEIKDDLSHIEQEEIHEMIEDILHHRIMEVILHDLPIEHHENFLLRFHTNPTDQDLFVFLKHHSPKIEEKILEVVVIVHEELKSDLFS</sequence>
<proteinExistence type="predicted"/>
<evidence type="ECO:0000313" key="2">
    <source>
        <dbReference type="Proteomes" id="UP000033934"/>
    </source>
</evidence>
<evidence type="ECO:0000313" key="1">
    <source>
        <dbReference type="EMBL" id="KKQ89383.1"/>
    </source>
</evidence>
<dbReference type="EMBL" id="LBVO01000027">
    <property type="protein sequence ID" value="KKQ89383.1"/>
    <property type="molecule type" value="Genomic_DNA"/>
</dbReference>
<reference evidence="1 2" key="1">
    <citation type="journal article" date="2015" name="Nature">
        <title>rRNA introns, odd ribosomes, and small enigmatic genomes across a large radiation of phyla.</title>
        <authorList>
            <person name="Brown C.T."/>
            <person name="Hug L.A."/>
            <person name="Thomas B.C."/>
            <person name="Sharon I."/>
            <person name="Castelle C.J."/>
            <person name="Singh A."/>
            <person name="Wilkins M.J."/>
            <person name="Williams K.H."/>
            <person name="Banfield J.F."/>
        </authorList>
    </citation>
    <scope>NUCLEOTIDE SEQUENCE [LARGE SCALE GENOMIC DNA]</scope>
</reference>
<name>A0A0G0LBH7_9BACT</name>
<organism evidence="1 2">
    <name type="scientific">Berkelbacteria bacterium GW2011_GWA2_38_9</name>
    <dbReference type="NCBI Taxonomy" id="1618334"/>
    <lineage>
        <taxon>Bacteria</taxon>
        <taxon>Candidatus Berkelbacteria</taxon>
    </lineage>
</organism>
<dbReference type="Proteomes" id="UP000033934">
    <property type="component" value="Unassembled WGS sequence"/>
</dbReference>